<dbReference type="CDD" id="cd06257">
    <property type="entry name" value="DnaJ"/>
    <property type="match status" value="1"/>
</dbReference>
<dbReference type="SUPFAM" id="SSF49493">
    <property type="entry name" value="HSP40/DnaJ peptide-binding domain"/>
    <property type="match status" value="2"/>
</dbReference>
<reference evidence="3" key="2">
    <citation type="submission" date="2025-09" db="UniProtKB">
        <authorList>
            <consortium name="Ensembl"/>
        </authorList>
    </citation>
    <scope>IDENTIFICATION</scope>
</reference>
<organism evidence="3 4">
    <name type="scientific">Neogobius melanostomus</name>
    <name type="common">round goby</name>
    <dbReference type="NCBI Taxonomy" id="47308"/>
    <lineage>
        <taxon>Eukaryota</taxon>
        <taxon>Metazoa</taxon>
        <taxon>Chordata</taxon>
        <taxon>Craniata</taxon>
        <taxon>Vertebrata</taxon>
        <taxon>Euteleostomi</taxon>
        <taxon>Actinopterygii</taxon>
        <taxon>Neopterygii</taxon>
        <taxon>Teleostei</taxon>
        <taxon>Neoteleostei</taxon>
        <taxon>Acanthomorphata</taxon>
        <taxon>Gobiaria</taxon>
        <taxon>Gobiiformes</taxon>
        <taxon>Gobioidei</taxon>
        <taxon>Gobiidae</taxon>
        <taxon>Benthophilinae</taxon>
        <taxon>Neogobiini</taxon>
        <taxon>Neogobius</taxon>
    </lineage>
</organism>
<dbReference type="InterPro" id="IPR008971">
    <property type="entry name" value="HSP40/DnaJ_pept-bd"/>
</dbReference>
<dbReference type="GO" id="GO:0005829">
    <property type="term" value="C:cytosol"/>
    <property type="evidence" value="ECO:0007669"/>
    <property type="project" value="TreeGrafter"/>
</dbReference>
<evidence type="ECO:0000313" key="4">
    <source>
        <dbReference type="Proteomes" id="UP000694523"/>
    </source>
</evidence>
<dbReference type="FunFam" id="2.60.260.20:FF:000006">
    <property type="entry name" value="DnaJ subfamily B member 13"/>
    <property type="match status" value="1"/>
</dbReference>
<dbReference type="GO" id="GO:0006457">
    <property type="term" value="P:protein folding"/>
    <property type="evidence" value="ECO:0007669"/>
    <property type="project" value="InterPro"/>
</dbReference>
<dbReference type="InterPro" id="IPR051339">
    <property type="entry name" value="DnaJ_subfamily_B"/>
</dbReference>
<dbReference type="SMART" id="SM00271">
    <property type="entry name" value="DnaJ"/>
    <property type="match status" value="1"/>
</dbReference>
<name>A0A8C6U561_9GOBI</name>
<dbReference type="InterPro" id="IPR002939">
    <property type="entry name" value="DnaJ_C"/>
</dbReference>
<evidence type="ECO:0000259" key="2">
    <source>
        <dbReference type="PROSITE" id="PS50076"/>
    </source>
</evidence>
<dbReference type="InterPro" id="IPR018253">
    <property type="entry name" value="DnaJ_domain_CS"/>
</dbReference>
<dbReference type="Ensembl" id="ENSNMLT00000033289.1">
    <property type="protein sequence ID" value="ENSNMLP00000029845.1"/>
    <property type="gene ID" value="ENSNMLG00000018881.1"/>
</dbReference>
<dbReference type="InterPro" id="IPR001623">
    <property type="entry name" value="DnaJ_domain"/>
</dbReference>
<reference evidence="3" key="1">
    <citation type="submission" date="2025-08" db="UniProtKB">
        <authorList>
            <consortium name="Ensembl"/>
        </authorList>
    </citation>
    <scope>IDENTIFICATION</scope>
</reference>
<sequence length="291" mass="33165">MGGDYYEILEINRNATDADIKKAYRRLALKFHPASNREPGSNDKFRQLGEAYDVLSDLRKKATYDKFGDSGLKGGIPLELAIGGAWSSKYAYHDNPEKTFKDFLGVPTLFQKLQISRKVMNDNGCTSSIRDKILTVIVKPGWKEGTRITFPKAGDQSPNNIAADMVFIMRQKPHPRFERQDNDLIYHKRISLEMALTGFSVDVETLDGRFIKIPINEIVHPSYKKVVSGEGMPLPHNPSQKGDLIFTFDILFPEKLSAESKHLIKQALVIKIIIIKYFFIIKCYWMFQTNA</sequence>
<dbReference type="InterPro" id="IPR036869">
    <property type="entry name" value="J_dom_sf"/>
</dbReference>
<accession>A0A8C6U561</accession>
<dbReference type="SUPFAM" id="SSF46565">
    <property type="entry name" value="Chaperone J-domain"/>
    <property type="match status" value="1"/>
</dbReference>
<keyword evidence="4" id="KW-1185">Reference proteome</keyword>
<dbReference type="PANTHER" id="PTHR24078">
    <property type="entry name" value="DNAJ HOMOLOG SUBFAMILY C MEMBER"/>
    <property type="match status" value="1"/>
</dbReference>
<dbReference type="AlphaFoldDB" id="A0A8C6U561"/>
<dbReference type="PROSITE" id="PS00636">
    <property type="entry name" value="DNAJ_1"/>
    <property type="match status" value="1"/>
</dbReference>
<dbReference type="Pfam" id="PF00226">
    <property type="entry name" value="DnaJ"/>
    <property type="match status" value="1"/>
</dbReference>
<evidence type="ECO:0000256" key="1">
    <source>
        <dbReference type="ARBA" id="ARBA00023186"/>
    </source>
</evidence>
<evidence type="ECO:0000313" key="3">
    <source>
        <dbReference type="Ensembl" id="ENSNMLP00000029845.1"/>
    </source>
</evidence>
<dbReference type="GO" id="GO:0051082">
    <property type="term" value="F:unfolded protein binding"/>
    <property type="evidence" value="ECO:0007669"/>
    <property type="project" value="InterPro"/>
</dbReference>
<dbReference type="Gene3D" id="1.10.287.110">
    <property type="entry name" value="DnaJ domain"/>
    <property type="match status" value="1"/>
</dbReference>
<dbReference type="FunFam" id="2.60.260.20:FF:000002">
    <property type="entry name" value="Dnaj homolog subfamily b member"/>
    <property type="match status" value="1"/>
</dbReference>
<dbReference type="PRINTS" id="PR00625">
    <property type="entry name" value="JDOMAIN"/>
</dbReference>
<feature type="domain" description="J" evidence="2">
    <location>
        <begin position="4"/>
        <end position="68"/>
    </location>
</feature>
<dbReference type="CDD" id="cd10747">
    <property type="entry name" value="DnaJ_C"/>
    <property type="match status" value="1"/>
</dbReference>
<keyword evidence="1" id="KW-0143">Chaperone</keyword>
<dbReference type="Proteomes" id="UP000694523">
    <property type="component" value="Unplaced"/>
</dbReference>
<protein>
    <submittedName>
        <fullName evidence="3">DnaJ heat shock protein family (Hsp40) member B13</fullName>
    </submittedName>
</protein>
<dbReference type="PROSITE" id="PS50076">
    <property type="entry name" value="DNAJ_2"/>
    <property type="match status" value="1"/>
</dbReference>
<dbReference type="GO" id="GO:0051087">
    <property type="term" value="F:protein-folding chaperone binding"/>
    <property type="evidence" value="ECO:0007669"/>
    <property type="project" value="TreeGrafter"/>
</dbReference>
<dbReference type="Gene3D" id="2.60.260.20">
    <property type="entry name" value="Urease metallochaperone UreE, N-terminal domain"/>
    <property type="match status" value="2"/>
</dbReference>
<proteinExistence type="predicted"/>
<dbReference type="PANTHER" id="PTHR24078:SF519">
    <property type="entry name" value="DNAJ HOMOLOG SUBFAMILY B MEMBER 13"/>
    <property type="match status" value="1"/>
</dbReference>
<dbReference type="Pfam" id="PF01556">
    <property type="entry name" value="DnaJ_C"/>
    <property type="match status" value="1"/>
</dbReference>